<dbReference type="PANTHER" id="PTHR48079">
    <property type="entry name" value="PROTEIN YEEZ"/>
    <property type="match status" value="1"/>
</dbReference>
<dbReference type="AlphaFoldDB" id="A0A1H6VWZ9"/>
<evidence type="ECO:0000313" key="3">
    <source>
        <dbReference type="Proteomes" id="UP000199403"/>
    </source>
</evidence>
<gene>
    <name evidence="2" type="ORF">SAMN05192553_102342</name>
</gene>
<evidence type="ECO:0000313" key="2">
    <source>
        <dbReference type="EMBL" id="SEJ09153.1"/>
    </source>
</evidence>
<feature type="domain" description="NAD-dependent epimerase/dehydratase" evidence="1">
    <location>
        <begin position="4"/>
        <end position="226"/>
    </location>
</feature>
<protein>
    <submittedName>
        <fullName evidence="2">Nucleoside-diphosphate-sugar epimerase</fullName>
    </submittedName>
</protein>
<proteinExistence type="predicted"/>
<dbReference type="EMBL" id="FNZH01000002">
    <property type="protein sequence ID" value="SEJ09153.1"/>
    <property type="molecule type" value="Genomic_DNA"/>
</dbReference>
<dbReference type="GO" id="GO:0004029">
    <property type="term" value="F:aldehyde dehydrogenase (NAD+) activity"/>
    <property type="evidence" value="ECO:0007669"/>
    <property type="project" value="TreeGrafter"/>
</dbReference>
<organism evidence="2 3">
    <name type="scientific">Cyclobacterium xiamenense</name>
    <dbReference type="NCBI Taxonomy" id="1297121"/>
    <lineage>
        <taxon>Bacteria</taxon>
        <taxon>Pseudomonadati</taxon>
        <taxon>Bacteroidota</taxon>
        <taxon>Cytophagia</taxon>
        <taxon>Cytophagales</taxon>
        <taxon>Cyclobacteriaceae</taxon>
        <taxon>Cyclobacterium</taxon>
    </lineage>
</organism>
<dbReference type="InterPro" id="IPR036291">
    <property type="entry name" value="NAD(P)-bd_dom_sf"/>
</dbReference>
<dbReference type="GO" id="GO:0005737">
    <property type="term" value="C:cytoplasm"/>
    <property type="evidence" value="ECO:0007669"/>
    <property type="project" value="TreeGrafter"/>
</dbReference>
<name>A0A1H6VWZ9_9BACT</name>
<dbReference type="STRING" id="1416801.SAMN05192553_102342"/>
<sequence length="324" mass="36116">MKKILITGITGLLGSYLAKGLVGKAVISGTKRTGSSTSLLGNLANDIAWFEGEITDVEMLAEACKGQDLVVHAAGLVSFDDSQKEALLKTNAYGTACLVDAMLSLGAGKLVFISSVAALGRQENQLSISEEQKWINSELNTPYAISKHLAELEVWRGAQEGLEVMVFNPSVLLGKISDERSSSQIYRYVLEGNRYYPKGNVNYIDIRDAVHIMLRLMESGRWNERYIVSNESLSYREFFAEMARVFQKNPPSLPLSDWLAGWVVRWSRLHNLFSRTKLAISRQSVRAAQTRVGYDSSKVRAETGFVFTPLQETFQWALSEQDQT</sequence>
<dbReference type="Pfam" id="PF01370">
    <property type="entry name" value="Epimerase"/>
    <property type="match status" value="1"/>
</dbReference>
<dbReference type="SUPFAM" id="SSF51735">
    <property type="entry name" value="NAD(P)-binding Rossmann-fold domains"/>
    <property type="match status" value="1"/>
</dbReference>
<dbReference type="PANTHER" id="PTHR48079:SF6">
    <property type="entry name" value="NAD(P)-BINDING DOMAIN-CONTAINING PROTEIN-RELATED"/>
    <property type="match status" value="1"/>
</dbReference>
<evidence type="ECO:0000259" key="1">
    <source>
        <dbReference type="Pfam" id="PF01370"/>
    </source>
</evidence>
<dbReference type="RefSeq" id="WP_092171106.1">
    <property type="nucleotide sequence ID" value="NZ_FNZH01000002.1"/>
</dbReference>
<dbReference type="Proteomes" id="UP000199403">
    <property type="component" value="Unassembled WGS sequence"/>
</dbReference>
<dbReference type="InterPro" id="IPR001509">
    <property type="entry name" value="Epimerase_deHydtase"/>
</dbReference>
<accession>A0A1H6VWZ9</accession>
<dbReference type="OrthoDB" id="596910at2"/>
<dbReference type="InterPro" id="IPR051783">
    <property type="entry name" value="NAD(P)-dependent_oxidoreduct"/>
</dbReference>
<dbReference type="Gene3D" id="3.40.50.720">
    <property type="entry name" value="NAD(P)-binding Rossmann-like Domain"/>
    <property type="match status" value="1"/>
</dbReference>
<keyword evidence="3" id="KW-1185">Reference proteome</keyword>
<reference evidence="3" key="1">
    <citation type="submission" date="2016-10" db="EMBL/GenBank/DDBJ databases">
        <authorList>
            <person name="Varghese N."/>
            <person name="Submissions S."/>
        </authorList>
    </citation>
    <scope>NUCLEOTIDE SEQUENCE [LARGE SCALE GENOMIC DNA]</scope>
    <source>
        <strain evidence="3">IBRC-M 10761</strain>
    </source>
</reference>